<dbReference type="VEuPathDB" id="AmoebaDB:NfTy_088650"/>
<reference evidence="3 4" key="1">
    <citation type="journal article" date="2019" name="Sci. Rep.">
        <title>Nanopore sequencing improves the draft genome of the human pathogenic amoeba Naegleria fowleri.</title>
        <authorList>
            <person name="Liechti N."/>
            <person name="Schurch N."/>
            <person name="Bruggmann R."/>
            <person name="Wittwer M."/>
        </authorList>
    </citation>
    <scope>NUCLEOTIDE SEQUENCE [LARGE SCALE GENOMIC DNA]</scope>
    <source>
        <strain evidence="3 4">ATCC 30894</strain>
    </source>
</reference>
<dbReference type="GO" id="GO:0031146">
    <property type="term" value="P:SCF-dependent proteasomal ubiquitin-dependent protein catabolic process"/>
    <property type="evidence" value="ECO:0007669"/>
    <property type="project" value="TreeGrafter"/>
</dbReference>
<dbReference type="OMA" id="ITERSIC"/>
<protein>
    <recommendedName>
        <fullName evidence="2">F-box domain-containing protein</fullName>
    </recommendedName>
</protein>
<accession>A0A6A5BKK5</accession>
<evidence type="ECO:0000259" key="2">
    <source>
        <dbReference type="PROSITE" id="PS50181"/>
    </source>
</evidence>
<dbReference type="GeneID" id="68113834"/>
<comment type="caution">
    <text evidence="3">The sequence shown here is derived from an EMBL/GenBank/DDBJ whole genome shotgun (WGS) entry which is preliminary data.</text>
</comment>
<feature type="domain" description="F-box" evidence="2">
    <location>
        <begin position="105"/>
        <end position="155"/>
    </location>
</feature>
<dbReference type="PANTHER" id="PTHR13318">
    <property type="entry name" value="PARTNER OF PAIRED, ISOFORM B-RELATED"/>
    <property type="match status" value="1"/>
</dbReference>
<dbReference type="RefSeq" id="XP_044559297.1">
    <property type="nucleotide sequence ID" value="XM_044710271.1"/>
</dbReference>
<keyword evidence="4" id="KW-1185">Reference proteome</keyword>
<dbReference type="SUPFAM" id="SSF52047">
    <property type="entry name" value="RNI-like"/>
    <property type="match status" value="2"/>
</dbReference>
<dbReference type="VEuPathDB" id="AmoebaDB:FDP41_006616"/>
<dbReference type="Gene3D" id="3.80.10.10">
    <property type="entry name" value="Ribonuclease Inhibitor"/>
    <property type="match status" value="1"/>
</dbReference>
<name>A0A6A5BKK5_NAEFO</name>
<dbReference type="InterPro" id="IPR001810">
    <property type="entry name" value="F-box_dom"/>
</dbReference>
<dbReference type="PROSITE" id="PS50181">
    <property type="entry name" value="FBOX"/>
    <property type="match status" value="1"/>
</dbReference>
<dbReference type="Pfam" id="PF00646">
    <property type="entry name" value="F-box"/>
    <property type="match status" value="1"/>
</dbReference>
<dbReference type="GO" id="GO:0019005">
    <property type="term" value="C:SCF ubiquitin ligase complex"/>
    <property type="evidence" value="ECO:0007669"/>
    <property type="project" value="TreeGrafter"/>
</dbReference>
<organism evidence="3 4">
    <name type="scientific">Naegleria fowleri</name>
    <name type="common">Brain eating amoeba</name>
    <dbReference type="NCBI Taxonomy" id="5763"/>
    <lineage>
        <taxon>Eukaryota</taxon>
        <taxon>Discoba</taxon>
        <taxon>Heterolobosea</taxon>
        <taxon>Tetramitia</taxon>
        <taxon>Eutetramitia</taxon>
        <taxon>Vahlkampfiidae</taxon>
        <taxon>Naegleria</taxon>
    </lineage>
</organism>
<dbReference type="EMBL" id="VFQX01000052">
    <property type="protein sequence ID" value="KAF0974584.1"/>
    <property type="molecule type" value="Genomic_DNA"/>
</dbReference>
<dbReference type="VEuPathDB" id="AmoebaDB:NF0058130"/>
<feature type="region of interest" description="Disordered" evidence="1">
    <location>
        <begin position="1"/>
        <end position="44"/>
    </location>
</feature>
<evidence type="ECO:0000313" key="4">
    <source>
        <dbReference type="Proteomes" id="UP000444721"/>
    </source>
</evidence>
<dbReference type="AlphaFoldDB" id="A0A6A5BKK5"/>
<dbReference type="OrthoDB" id="10344702at2759"/>
<dbReference type="Proteomes" id="UP000444721">
    <property type="component" value="Unassembled WGS sequence"/>
</dbReference>
<gene>
    <name evidence="3" type="ORF">FDP41_006616</name>
</gene>
<evidence type="ECO:0000313" key="3">
    <source>
        <dbReference type="EMBL" id="KAF0974584.1"/>
    </source>
</evidence>
<evidence type="ECO:0000256" key="1">
    <source>
        <dbReference type="SAM" id="MobiDB-lite"/>
    </source>
</evidence>
<dbReference type="InterPro" id="IPR032675">
    <property type="entry name" value="LRR_dom_sf"/>
</dbReference>
<proteinExistence type="predicted"/>
<feature type="compositionally biased region" description="Low complexity" evidence="1">
    <location>
        <begin position="14"/>
        <end position="29"/>
    </location>
</feature>
<dbReference type="PANTHER" id="PTHR13318:SF105">
    <property type="entry name" value="F-BOX_LRR-REPEAT PROTEIN 3"/>
    <property type="match status" value="1"/>
</dbReference>
<sequence length="942" mass="107095">MVQTHSPSLVEVMNLSSSPSSRSKNNNKNEINHHSHTKITETATTIQSARNDGMIIQKNSIIRKDQQYSVVRMNGSNGHACHNDHDNDHDSDEIMNRGEFSHDHLGILSELPVDLLFDIFEMIELKYVIRFAFLNKKFCALLGRYLISNERFVNKYLKCEPQKRRNDTLDFPYMIRVNNVTLENTSTSSSSRISTDDLSWLEKIGPYLFEIILESLISSIQDSQFVDSGEAVRLLNFWNVSFLHLCSYEKIKRLFKSLGTCVNNNNSLVEQVYLSCGPQRILNDKITEFLDVTNFLTNLELFPCDRFTHAHIREIYLNGFIATTPNDLNTLIIGCSKLEKFFISFALIDGNNTFPHLLPLEAPKNLRENLTHLSIRNIPSVYTRLLSVIDIFETFESLKYFEYDEISGSGGIHPYVKFDHCENVISKFQKSNLETLIYRPAGSHQRQLAQANERELIIEEIREYFASYENVAPLFPKLRNIEVSDYQIERECKYDPISALIYHILPLAAQYSQHGLSLTRIFAPSDCMTLVTLLNCNKTISEMKLGGREKKQLVFSFIRASNSKFSNLQASTIVFSKPFTNLSRLILDNLDELENNVLINIAKHCPMLLFLKVIDCSFQTVSATQTIHDLNQLKLQSILIEGCMMVASSHLYSLIIHSNETLESVEIRSSTLVPFHGKIQQKGLVEMKKLTTLLLPNLHEENYNEIMNNLSILCAFSCLTHIDIFGNVGQGFLTLTETNSKLQSVNMLGATLSQEQADQIFHVITERSICIKNLEIENAFNPVCLLRLSSHSTHQLTSLKLVGTLLGSRQLDEIAQLIKQCPNLDTLFLSWETGLPHAEFFDLLVQYCPKLSIVIFAGNGLLLDVTYSHILEFAISLKCLSLLHLGMSPSITSKPPFSLNDLNRMYKERTQKTPPRIIIPTLMKTTDHYLPSSVAGSTCILA</sequence>